<dbReference type="PhylomeDB" id="A0A061AMH9"/>
<feature type="compositionally biased region" description="Polar residues" evidence="1">
    <location>
        <begin position="842"/>
        <end position="858"/>
    </location>
</feature>
<feature type="compositionally biased region" description="Polar residues" evidence="1">
    <location>
        <begin position="868"/>
        <end position="882"/>
    </location>
</feature>
<dbReference type="GO" id="GO:0031625">
    <property type="term" value="F:ubiquitin protein ligase binding"/>
    <property type="evidence" value="ECO:0007669"/>
    <property type="project" value="TreeGrafter"/>
</dbReference>
<proteinExistence type="predicted"/>
<dbReference type="InterPro" id="IPR014752">
    <property type="entry name" value="Arrestin-like_C"/>
</dbReference>
<feature type="compositionally biased region" description="Basic and acidic residues" evidence="1">
    <location>
        <begin position="804"/>
        <end position="816"/>
    </location>
</feature>
<feature type="region of interest" description="Disordered" evidence="1">
    <location>
        <begin position="636"/>
        <end position="707"/>
    </location>
</feature>
<dbReference type="InterPro" id="IPR011021">
    <property type="entry name" value="Arrestin-like_N"/>
</dbReference>
<feature type="compositionally biased region" description="Low complexity" evidence="1">
    <location>
        <begin position="753"/>
        <end position="764"/>
    </location>
</feature>
<dbReference type="SMART" id="SM01017">
    <property type="entry name" value="Arrestin_C"/>
    <property type="match status" value="1"/>
</dbReference>
<name>A0A061AMH9_CYBFA</name>
<feature type="region of interest" description="Disordered" evidence="1">
    <location>
        <begin position="842"/>
        <end position="946"/>
    </location>
</feature>
<evidence type="ECO:0000256" key="1">
    <source>
        <dbReference type="SAM" id="MobiDB-lite"/>
    </source>
</evidence>
<dbReference type="OrthoDB" id="2238745at2759"/>
<evidence type="ECO:0000259" key="2">
    <source>
        <dbReference type="SMART" id="SM01017"/>
    </source>
</evidence>
<feature type="region of interest" description="Disordered" evidence="1">
    <location>
        <begin position="785"/>
        <end position="817"/>
    </location>
</feature>
<accession>A0A061AMH9</accession>
<dbReference type="InterPro" id="IPR050357">
    <property type="entry name" value="Arrestin_domain-protein"/>
</dbReference>
<feature type="compositionally biased region" description="Basic and acidic residues" evidence="1">
    <location>
        <begin position="891"/>
        <end position="902"/>
    </location>
</feature>
<dbReference type="Pfam" id="PF02752">
    <property type="entry name" value="Arrestin_C"/>
    <property type="match status" value="1"/>
</dbReference>
<feature type="region of interest" description="Disordered" evidence="1">
    <location>
        <begin position="734"/>
        <end position="770"/>
    </location>
</feature>
<gene>
    <name evidence="3" type="ORF">CYFA0S_02e06216g</name>
</gene>
<dbReference type="PANTHER" id="PTHR11188">
    <property type="entry name" value="ARRESTIN DOMAIN CONTAINING PROTEIN"/>
    <property type="match status" value="1"/>
</dbReference>
<evidence type="ECO:0000313" key="3">
    <source>
        <dbReference type="EMBL" id="CDR38814.1"/>
    </source>
</evidence>
<feature type="compositionally biased region" description="Polar residues" evidence="1">
    <location>
        <begin position="903"/>
        <end position="914"/>
    </location>
</feature>
<dbReference type="SUPFAM" id="SSF81296">
    <property type="entry name" value="E set domains"/>
    <property type="match status" value="1"/>
</dbReference>
<feature type="compositionally biased region" description="Basic and acidic residues" evidence="1">
    <location>
        <begin position="688"/>
        <end position="704"/>
    </location>
</feature>
<dbReference type="PANTHER" id="PTHR11188:SF174">
    <property type="entry name" value="ARRESTIN-RELATED TRAFFICKING ADAPTER 10-RELATED"/>
    <property type="match status" value="1"/>
</dbReference>
<dbReference type="VEuPathDB" id="FungiDB:BON22_0066"/>
<dbReference type="GO" id="GO:0030674">
    <property type="term" value="F:protein-macromolecule adaptor activity"/>
    <property type="evidence" value="ECO:0007669"/>
    <property type="project" value="TreeGrafter"/>
</dbReference>
<protein>
    <submittedName>
        <fullName evidence="3">CYFA0S02e06216g1_1</fullName>
    </submittedName>
</protein>
<dbReference type="GO" id="GO:0070086">
    <property type="term" value="P:ubiquitin-dependent endocytosis"/>
    <property type="evidence" value="ECO:0007669"/>
    <property type="project" value="TreeGrafter"/>
</dbReference>
<dbReference type="Gene3D" id="2.60.40.640">
    <property type="match status" value="1"/>
</dbReference>
<reference evidence="3" key="1">
    <citation type="journal article" date="2014" name="Genome Announc.">
        <title>Genome sequence of the yeast Cyberlindnera fabianii (Hansenula fabianii).</title>
        <authorList>
            <person name="Freel K.C."/>
            <person name="Sarilar V."/>
            <person name="Neuveglise C."/>
            <person name="Devillers H."/>
            <person name="Friedrich A."/>
            <person name="Schacherer J."/>
        </authorList>
    </citation>
    <scope>NUCLEOTIDE SEQUENCE</scope>
    <source>
        <strain evidence="3">YJS4271</strain>
    </source>
</reference>
<dbReference type="InterPro" id="IPR011022">
    <property type="entry name" value="Arrestin_C-like"/>
</dbReference>
<dbReference type="InterPro" id="IPR014756">
    <property type="entry name" value="Ig_E-set"/>
</dbReference>
<dbReference type="AlphaFoldDB" id="A0A061AMH9"/>
<dbReference type="GO" id="GO:0005829">
    <property type="term" value="C:cytosol"/>
    <property type="evidence" value="ECO:0007669"/>
    <property type="project" value="TreeGrafter"/>
</dbReference>
<dbReference type="Pfam" id="PF00339">
    <property type="entry name" value="Arrestin_N"/>
    <property type="match status" value="1"/>
</dbReference>
<organism evidence="3">
    <name type="scientific">Cyberlindnera fabianii</name>
    <name type="common">Yeast</name>
    <name type="synonym">Hansenula fabianii</name>
    <dbReference type="NCBI Taxonomy" id="36022"/>
    <lineage>
        <taxon>Eukaryota</taxon>
        <taxon>Fungi</taxon>
        <taxon>Dikarya</taxon>
        <taxon>Ascomycota</taxon>
        <taxon>Saccharomycotina</taxon>
        <taxon>Saccharomycetes</taxon>
        <taxon>Phaffomycetales</taxon>
        <taxon>Phaffomycetaceae</taxon>
        <taxon>Cyberlindnera</taxon>
    </lineage>
</organism>
<sequence length="946" mass="104490">MDTLFPADRRFEITPDTRPLTQTGSIAVYILLAEDRLFLQGFDENERLGRPPTLLRGALVVRVLKPSKIKNIQLTFTGTARTEWPEGIPPKRSEYFEENVLINHTWPFYTASTGTTSGADLVKSPSAALQPVLSNGSVNTHHADMSSLSLDTLMSVRSPSSPLALLKRVASPSPERTRRRSASVLSQESVGNTGDYYFQPGDYVYNFEHPIPASFPETIDATFGSVNYHLEVLIERYGAFKSNITTKLPITIIRAQSDDSVEDSEPIAISRDWEDQLHYDIIIASKAVVLNAYIPVAFKLVPLDKIKLHRIRIYMTESMEYYCRNKKVHRMQPTKKYMLLEHKAPPPPDLPPDADAKAKKMGNLLTSDGYDLTAKEFEFQVYVPQKLNSMQKLHPNTSYQNVKVHHWVKICLRLSRMINGKPKHYEISIDSPIHILHQLCSHANTLLPAYDQPLAGTPQNHGSNIYFPMDVISSPPLSPEVEAFDHTPQNSIYLALGRDAYHGRSNSSSTLNHSLPNFESTLSANVYKPSNLEIELTSPQAVPLSPQLSPMVQPFALEDSNDPPPPFEDEEISPPPPMISARAALSMSPLARPTSLASRDIGAVGGGAVGIDAIMDAGSPPLDPPKYRDVMKNEASSRILDGPSDAPEITLTRSSEDSKTGDPGDLGEDFAFSGQSPIMPESVMKSTSPERQRVRAAARSRDVSPRVSLDFNRADMASSGPQQLQDLDAVLHGRGSIDENDNDDNDARDSRSRFSSRSSLSPGSPRRDFAEGMIGMEPLLATTSTISDSQYAQPPVPYYSSSRWESRESLSRRESASVDITALYQSDLPSFSRTSIFEPSSSMITTSNRHPSIASSKRSSLDSRRESTNATTPVLSTLNQEPSAVIDEENESMRSKSEESSLRDNQSSHSTLTSAHEEHGNNHGGGLLQQKDVIHVPLSTEREQIS</sequence>
<feature type="domain" description="Arrestin C-terminal-like" evidence="2">
    <location>
        <begin position="273"/>
        <end position="440"/>
    </location>
</feature>
<dbReference type="EMBL" id="LK052887">
    <property type="protein sequence ID" value="CDR38814.1"/>
    <property type="molecule type" value="Genomic_DNA"/>
</dbReference>